<evidence type="ECO:0000256" key="3">
    <source>
        <dbReference type="ARBA" id="ARBA00037883"/>
    </source>
</evidence>
<dbReference type="GO" id="GO:0005737">
    <property type="term" value="C:cytoplasm"/>
    <property type="evidence" value="ECO:0007669"/>
    <property type="project" value="TreeGrafter"/>
</dbReference>
<comment type="pathway">
    <text evidence="3">Phospholipid metabolism; phosphatidylethanolamine biosynthesis; phosphatidylethanolamine from ethanolamine: step 1/3.</text>
</comment>
<dbReference type="GO" id="GO:0006646">
    <property type="term" value="P:phosphatidylethanolamine biosynthetic process"/>
    <property type="evidence" value="ECO:0007669"/>
    <property type="project" value="TreeGrafter"/>
</dbReference>
<protein>
    <recommendedName>
        <fullName evidence="5">ethanolamine kinase</fullName>
        <ecNumber evidence="5">2.7.1.82</ecNumber>
    </recommendedName>
</protein>
<dbReference type="Gene3D" id="3.30.200.20">
    <property type="entry name" value="Phosphorylase Kinase, domain 1"/>
    <property type="match status" value="1"/>
</dbReference>
<accession>T1GU53</accession>
<evidence type="ECO:0000256" key="4">
    <source>
        <dbReference type="ARBA" id="ARBA00038211"/>
    </source>
</evidence>
<dbReference type="CDD" id="cd05157">
    <property type="entry name" value="ETNK_euk"/>
    <property type="match status" value="1"/>
</dbReference>
<dbReference type="Gene3D" id="3.90.1200.10">
    <property type="match status" value="1"/>
</dbReference>
<dbReference type="PANTHER" id="PTHR22603">
    <property type="entry name" value="CHOLINE/ETHANOALAMINE KINASE"/>
    <property type="match status" value="1"/>
</dbReference>
<dbReference type="Pfam" id="PF01633">
    <property type="entry name" value="Choline_kinase"/>
    <property type="match status" value="1"/>
</dbReference>
<organism evidence="6 7">
    <name type="scientific">Megaselia scalaris</name>
    <name type="common">Humpbacked fly</name>
    <name type="synonym">Phora scalaris</name>
    <dbReference type="NCBI Taxonomy" id="36166"/>
    <lineage>
        <taxon>Eukaryota</taxon>
        <taxon>Metazoa</taxon>
        <taxon>Ecdysozoa</taxon>
        <taxon>Arthropoda</taxon>
        <taxon>Hexapoda</taxon>
        <taxon>Insecta</taxon>
        <taxon>Pterygota</taxon>
        <taxon>Neoptera</taxon>
        <taxon>Endopterygota</taxon>
        <taxon>Diptera</taxon>
        <taxon>Brachycera</taxon>
        <taxon>Muscomorpha</taxon>
        <taxon>Platypezoidea</taxon>
        <taxon>Phoridae</taxon>
        <taxon>Megaseliini</taxon>
        <taxon>Megaselia</taxon>
    </lineage>
</organism>
<evidence type="ECO:0000256" key="1">
    <source>
        <dbReference type="ARBA" id="ARBA00023209"/>
    </source>
</evidence>
<reference evidence="7" key="1">
    <citation type="submission" date="2013-02" db="EMBL/GenBank/DDBJ databases">
        <authorList>
            <person name="Hughes D."/>
        </authorList>
    </citation>
    <scope>NUCLEOTIDE SEQUENCE</scope>
    <source>
        <strain>Durham</strain>
        <strain evidence="7">NC isolate 2 -- Noor lab</strain>
    </source>
</reference>
<dbReference type="AlphaFoldDB" id="T1GU53"/>
<dbReference type="EnsemblMetazoa" id="MESCA007261-RA">
    <property type="protein sequence ID" value="MESCA007261-PA"/>
    <property type="gene ID" value="MESCA007261"/>
</dbReference>
<dbReference type="Proteomes" id="UP000015102">
    <property type="component" value="Unassembled WGS sequence"/>
</dbReference>
<evidence type="ECO:0000313" key="7">
    <source>
        <dbReference type="Proteomes" id="UP000015102"/>
    </source>
</evidence>
<dbReference type="InterPro" id="IPR011009">
    <property type="entry name" value="Kinase-like_dom_sf"/>
</dbReference>
<keyword evidence="1" id="KW-0443">Lipid metabolism</keyword>
<evidence type="ECO:0000256" key="5">
    <source>
        <dbReference type="ARBA" id="ARBA00038874"/>
    </source>
</evidence>
<dbReference type="EC" id="2.7.1.82" evidence="5"/>
<dbReference type="OMA" id="DQASNIR"/>
<keyword evidence="2" id="KW-1208">Phospholipid metabolism</keyword>
<keyword evidence="7" id="KW-1185">Reference proteome</keyword>
<dbReference type="GO" id="GO:0004305">
    <property type="term" value="F:ethanolamine kinase activity"/>
    <property type="evidence" value="ECO:0007669"/>
    <property type="project" value="UniProtKB-EC"/>
</dbReference>
<dbReference type="SUPFAM" id="SSF56112">
    <property type="entry name" value="Protein kinase-like (PK-like)"/>
    <property type="match status" value="1"/>
</dbReference>
<name>T1GU53_MEGSC</name>
<dbReference type="EMBL" id="CAQQ02139793">
    <property type="status" value="NOT_ANNOTATED_CDS"/>
    <property type="molecule type" value="Genomic_DNA"/>
</dbReference>
<dbReference type="EMBL" id="CAQQ02139792">
    <property type="status" value="NOT_ANNOTATED_CDS"/>
    <property type="molecule type" value="Genomic_DNA"/>
</dbReference>
<keyword evidence="1" id="KW-0594">Phospholipid biosynthesis</keyword>
<proteinExistence type="inferred from homology"/>
<dbReference type="HOGENOM" id="CLU_012712_1_0_1"/>
<dbReference type="PANTHER" id="PTHR22603:SF66">
    <property type="entry name" value="ETHANOLAMINE KINASE"/>
    <property type="match status" value="1"/>
</dbReference>
<keyword evidence="1" id="KW-0444">Lipid biosynthesis</keyword>
<evidence type="ECO:0000313" key="6">
    <source>
        <dbReference type="EnsemblMetazoa" id="MESCA007261-PA"/>
    </source>
</evidence>
<sequence length="292" mass="34073">GGITNKLVGCFNNESNLAESDVPNNVVLVRIYGNKTDLLIDRKAETRNIKLLHTYGFAPSLFATFKNGLAYEYVPGVTLTPQSVIQPDIWKMIARRMAEMHKVSTCNNNNNNLKKTPMLWEKTQQMLNLVPDEFSDPDKHARLEKLFLPVERIRSEFEYLYSCLEKLNSPIVFAHNDLLLGNVIYTESQKSVTFIDYEYAAYNFQAFDIGNHFAEFAGVDTIDYSYYPKKEFQMEWLRVYLQHYLEKDVVDDKEVERLYVQVNQFSLASHMFWVVWALIQAQHSQLDFDFVE</sequence>
<reference evidence="6" key="2">
    <citation type="submission" date="2015-06" db="UniProtKB">
        <authorList>
            <consortium name="EnsemblMetazoa"/>
        </authorList>
    </citation>
    <scope>IDENTIFICATION</scope>
</reference>
<dbReference type="STRING" id="36166.T1GU53"/>
<comment type="similarity">
    <text evidence="4">Belongs to the choline/ethanolamine kinase family.</text>
</comment>
<evidence type="ECO:0000256" key="2">
    <source>
        <dbReference type="ARBA" id="ARBA00023264"/>
    </source>
</evidence>